<proteinExistence type="predicted"/>
<evidence type="ECO:0000313" key="4">
    <source>
        <dbReference type="WBParaSite" id="ALUE_0000372401-mRNA-1"/>
    </source>
</evidence>
<feature type="compositionally biased region" description="Polar residues" evidence="1">
    <location>
        <begin position="38"/>
        <end position="52"/>
    </location>
</feature>
<dbReference type="WBParaSite" id="ALUE_0000372401-mRNA-1">
    <property type="protein sequence ID" value="ALUE_0000372401-mRNA-1"/>
    <property type="gene ID" value="ALUE_0000372401"/>
</dbReference>
<keyword evidence="2" id="KW-0472">Membrane</keyword>
<dbReference type="AlphaFoldDB" id="A0A0M3HPD0"/>
<feature type="region of interest" description="Disordered" evidence="1">
    <location>
        <begin position="35"/>
        <end position="61"/>
    </location>
</feature>
<name>A0A0M3HPD0_ASCLU</name>
<organism evidence="3 4">
    <name type="scientific">Ascaris lumbricoides</name>
    <name type="common">Giant roundworm</name>
    <dbReference type="NCBI Taxonomy" id="6252"/>
    <lineage>
        <taxon>Eukaryota</taxon>
        <taxon>Metazoa</taxon>
        <taxon>Ecdysozoa</taxon>
        <taxon>Nematoda</taxon>
        <taxon>Chromadorea</taxon>
        <taxon>Rhabditida</taxon>
        <taxon>Spirurina</taxon>
        <taxon>Ascaridomorpha</taxon>
        <taxon>Ascaridoidea</taxon>
        <taxon>Ascarididae</taxon>
        <taxon>Ascaris</taxon>
    </lineage>
</organism>
<accession>A0A0M3HPD0</accession>
<keyword evidence="2" id="KW-0812">Transmembrane</keyword>
<reference evidence="4" key="1">
    <citation type="submission" date="2017-02" db="UniProtKB">
        <authorList>
            <consortium name="WormBaseParasite"/>
        </authorList>
    </citation>
    <scope>IDENTIFICATION</scope>
</reference>
<keyword evidence="2" id="KW-1133">Transmembrane helix</keyword>
<evidence type="ECO:0000313" key="3">
    <source>
        <dbReference type="Proteomes" id="UP000036681"/>
    </source>
</evidence>
<dbReference type="Proteomes" id="UP000036681">
    <property type="component" value="Unplaced"/>
</dbReference>
<evidence type="ECO:0000256" key="2">
    <source>
        <dbReference type="SAM" id="Phobius"/>
    </source>
</evidence>
<keyword evidence="3" id="KW-1185">Reference proteome</keyword>
<protein>
    <submittedName>
        <fullName evidence="4">CcoQ/FixQ family Cbb3-type cytochrome c oxidase assembly chaperone</fullName>
    </submittedName>
</protein>
<evidence type="ECO:0000256" key="1">
    <source>
        <dbReference type="SAM" id="MobiDB-lite"/>
    </source>
</evidence>
<sequence length="61" mass="6635">MDVIYDIVEGVHVFIPAVAVVFIAVTLFLCGPGKKETQSTAETHTISGASLQENDRKDKED</sequence>
<feature type="transmembrane region" description="Helical" evidence="2">
    <location>
        <begin position="12"/>
        <end position="30"/>
    </location>
</feature>